<dbReference type="EMBL" id="MN740481">
    <property type="protein sequence ID" value="QHU29089.1"/>
    <property type="molecule type" value="Genomic_DNA"/>
</dbReference>
<accession>A0A6C0LDR3</accession>
<reference evidence="1" key="1">
    <citation type="journal article" date="2020" name="Nature">
        <title>Giant virus diversity and host interactions through global metagenomics.</title>
        <authorList>
            <person name="Schulz F."/>
            <person name="Roux S."/>
            <person name="Paez-Espino D."/>
            <person name="Jungbluth S."/>
            <person name="Walsh D.A."/>
            <person name="Denef V.J."/>
            <person name="McMahon K.D."/>
            <person name="Konstantinidis K.T."/>
            <person name="Eloe-Fadrosh E.A."/>
            <person name="Kyrpides N.C."/>
            <person name="Woyke T."/>
        </authorList>
    </citation>
    <scope>NUCLEOTIDE SEQUENCE</scope>
    <source>
        <strain evidence="1">GVMAG-M-3300027804-47</strain>
    </source>
</reference>
<proteinExistence type="predicted"/>
<name>A0A6C0LDR3_9ZZZZ</name>
<dbReference type="AlphaFoldDB" id="A0A6C0LDR3"/>
<organism evidence="1">
    <name type="scientific">viral metagenome</name>
    <dbReference type="NCBI Taxonomy" id="1070528"/>
    <lineage>
        <taxon>unclassified sequences</taxon>
        <taxon>metagenomes</taxon>
        <taxon>organismal metagenomes</taxon>
    </lineage>
</organism>
<evidence type="ECO:0000313" key="1">
    <source>
        <dbReference type="EMBL" id="QHU29089.1"/>
    </source>
</evidence>
<protein>
    <submittedName>
        <fullName evidence="1">Uncharacterized protein</fullName>
    </submittedName>
</protein>
<sequence>MDVQKVRERWEQLRRDCDLLKDVGWSDQITKYDLKTARKLYRFREYLKNFIMKSCNLCDNDICTICNAVGSTKLTSDIDISINTEIHFSISIKRLLVLRNALRVIFEHDNHFHHRGKFILRLVNEFFDINFYLSNFELTKDATKKIGDFDRYFISDCYRNNCKNVVNQYYFASLEFNHPKIRRLDSQYLKISNELDELLHTDTDTKKINANAIINVTSVLSLYEDGSYHTQGSYFHIVMMNQKKIKFNIRTERDKQIYKNLLSASIIENLCYSWIYKKKRDKYLSRVKDGLDKLQQYHIKNKIFTPLELLELEKDINIKNEIDRILQKLSIYN</sequence>